<sequence length="373" mass="40031">MTATAVPSLRDHLRVTLPRIAPVLLSPTAAECLGRWAGAFPPAACMVECHLGLDEPRADFLIRFLRSDAAALADADGEAGPATWTRLRAFARLWAAPDSPLAAFAQTWLEFDLPRPRAGAALPPPSFFADLDPAAARSADPAATAGAALAVLGTGDVDPAVLATIATCVTELPPEARWLSLGVMFGRPADPVRVCVAGLPASGVPAYLERIGWTGSAAQLRAVRDGLDGFTTLSTLALDVGTSVRPRLGIEYNLEARRSLHDSAARWRPFLDRLVEDGLCARHKRDPLLACIGFDHERIDQESWPAGLRAASDRHGPNVLSVLLRKLAHVKVVFEPDRPVVAKAYLELTHDWLAFDPVTRQARFTDFPDGTGA</sequence>
<keyword evidence="2" id="KW-1185">Reference proteome</keyword>
<dbReference type="AlphaFoldDB" id="A0A229SWC4"/>
<reference evidence="2" key="1">
    <citation type="submission" date="2017-07" db="EMBL/GenBank/DDBJ databases">
        <title>Comparative genome mining reveals phylogenetic distribution patterns of secondary metabolites in Amycolatopsis.</title>
        <authorList>
            <person name="Adamek M."/>
            <person name="Alanjary M."/>
            <person name="Sales-Ortells H."/>
            <person name="Goodfellow M."/>
            <person name="Bull A.T."/>
            <person name="Kalinowski J."/>
            <person name="Ziemert N."/>
        </authorList>
    </citation>
    <scope>NUCLEOTIDE SEQUENCE [LARGE SCALE GENOMIC DNA]</scope>
    <source>
        <strain evidence="2">H5</strain>
    </source>
</reference>
<dbReference type="OrthoDB" id="943699at2"/>
<protein>
    <submittedName>
        <fullName evidence="1">Uncharacterized protein</fullName>
    </submittedName>
</protein>
<dbReference type="RefSeq" id="WP_093951077.1">
    <property type="nucleotide sequence ID" value="NZ_NMUL01000034.1"/>
</dbReference>
<accession>A0A229SWC4</accession>
<comment type="caution">
    <text evidence="1">The sequence shown here is derived from an EMBL/GenBank/DDBJ whole genome shotgun (WGS) entry which is preliminary data.</text>
</comment>
<proteinExistence type="predicted"/>
<evidence type="ECO:0000313" key="1">
    <source>
        <dbReference type="EMBL" id="OXM63266.1"/>
    </source>
</evidence>
<dbReference type="Proteomes" id="UP000215199">
    <property type="component" value="Unassembled WGS sequence"/>
</dbReference>
<dbReference type="EMBL" id="NMUL01000034">
    <property type="protein sequence ID" value="OXM63266.1"/>
    <property type="molecule type" value="Genomic_DNA"/>
</dbReference>
<name>A0A229SWC4_9PSEU</name>
<gene>
    <name evidence="1" type="ORF">CF165_30660</name>
</gene>
<organism evidence="1 2">
    <name type="scientific">Amycolatopsis vastitatis</name>
    <dbReference type="NCBI Taxonomy" id="1905142"/>
    <lineage>
        <taxon>Bacteria</taxon>
        <taxon>Bacillati</taxon>
        <taxon>Actinomycetota</taxon>
        <taxon>Actinomycetes</taxon>
        <taxon>Pseudonocardiales</taxon>
        <taxon>Pseudonocardiaceae</taxon>
        <taxon>Amycolatopsis</taxon>
    </lineage>
</organism>
<evidence type="ECO:0000313" key="2">
    <source>
        <dbReference type="Proteomes" id="UP000215199"/>
    </source>
</evidence>